<reference evidence="3 4" key="1">
    <citation type="submission" date="2016-02" db="EMBL/GenBank/DDBJ databases">
        <title>Genome analysis of coral dinoflagellate symbionts highlights evolutionary adaptations to a symbiotic lifestyle.</title>
        <authorList>
            <person name="Aranda M."/>
            <person name="Li Y."/>
            <person name="Liew Y.J."/>
            <person name="Baumgarten S."/>
            <person name="Simakov O."/>
            <person name="Wilson M."/>
            <person name="Piel J."/>
            <person name="Ashoor H."/>
            <person name="Bougouffa S."/>
            <person name="Bajic V.B."/>
            <person name="Ryu T."/>
            <person name="Ravasi T."/>
            <person name="Bayer T."/>
            <person name="Micklem G."/>
            <person name="Kim H."/>
            <person name="Bhak J."/>
            <person name="Lajeunesse T.C."/>
            <person name="Voolstra C.R."/>
        </authorList>
    </citation>
    <scope>NUCLEOTIDE SEQUENCE [LARGE SCALE GENOMIC DNA]</scope>
    <source>
        <strain evidence="3 4">CCMP2467</strain>
    </source>
</reference>
<dbReference type="OMA" id="QYHESHR"/>
<evidence type="ECO:0000256" key="1">
    <source>
        <dbReference type="SAM" id="Coils"/>
    </source>
</evidence>
<proteinExistence type="predicted"/>
<organism evidence="3 4">
    <name type="scientific">Symbiodinium microadriaticum</name>
    <name type="common">Dinoflagellate</name>
    <name type="synonym">Zooxanthella microadriatica</name>
    <dbReference type="NCBI Taxonomy" id="2951"/>
    <lineage>
        <taxon>Eukaryota</taxon>
        <taxon>Sar</taxon>
        <taxon>Alveolata</taxon>
        <taxon>Dinophyceae</taxon>
        <taxon>Suessiales</taxon>
        <taxon>Symbiodiniaceae</taxon>
        <taxon>Symbiodinium</taxon>
    </lineage>
</organism>
<dbReference type="InterPro" id="IPR052394">
    <property type="entry name" value="LRR-containing"/>
</dbReference>
<dbReference type="AlphaFoldDB" id="A0A1Q9E8G8"/>
<feature type="coiled-coil region" evidence="1">
    <location>
        <begin position="849"/>
        <end position="876"/>
    </location>
</feature>
<accession>A0A1Q9E8G8</accession>
<feature type="region of interest" description="Disordered" evidence="2">
    <location>
        <begin position="159"/>
        <end position="186"/>
    </location>
</feature>
<dbReference type="OrthoDB" id="415435at2759"/>
<dbReference type="EMBL" id="LSRX01000229">
    <property type="protein sequence ID" value="OLQ03702.1"/>
    <property type="molecule type" value="Genomic_DNA"/>
</dbReference>
<comment type="caution">
    <text evidence="3">The sequence shown here is derived from an EMBL/GenBank/DDBJ whole genome shotgun (WGS) entry which is preliminary data.</text>
</comment>
<sequence>MPSPSHGGIPAPRLGPQGPLPPSGKEALPRRARLKSNVGLQPLPQTGVTTLRTSQSAELPTVRRLAKGESTASLRWEAPDSPDTPTTASAAPTSPKLDPHEAYSTLAPASKRWARTRSTTPQRPGLEGWRRAAAQAVEDRAVRQRKQVNLSLASLSTEAVDRMASDADSDRRPSPSPLPRSETSEYGLPQRELSVYEQACISRKLLPKFVSRIQDAVSGDVFDLRGAGLGDDQLLAVFADSNLCPAAQIRRWRLHDVRMRDRGVKRLSELLDEEVEAIDLANNELGHVGMGHLARALCHRSLEQLRRLDLSANALSDEAACRLAKGLQHCPRLLRLDLRNNAIQDGHALGELIAGHGNVTRLSLRRNRLAGFGMAALFNGILENAHRGGQLADVDVAWNPLAQDGPLAAKAIATVFRESATLYHCDLSYCCLDSASCALLGEGLRDNHSLYGLHVVGNAATMDADGFLTPLQKDPIPPDADHKRSVVFGSVQPGPEALLGAQGFGAEDDLNGRDVLEMKSACWACEGWIRQEIEWPYDPGDPPRAVWAFTALDSFRRALRLRPEAGHRPCFKAARMVPPGHRLQVIFQVDSRIQLLPGARDKLAVPAELTLRICQELPELAPDPDQVICSESSPRSGRPVYIASMSEASVVERRMAHDDVTSTSACRACRGVVTDGPADGDAVLLPRVTEAEFKAKAKRSPPFWSTFKKESLSLRREALRTDWLRCRLGHVVPDAELEDIKKAMEPHYGWLMCLYHRVSSLDASGEIGFGISQLQAGELMSGCGICDGTTTKVADIDRFFIAAKVTPAEMKKTMAIVNDKTLVRYEFLEFLLRVANHHFFKSGAATSMAEAIALLLQTLEAEGRKMEREVTDFLEALWVEAVDDLYKKHVDMLGAVYKRFYGSKTPPGKPKFMALGEFQSLMEVADVHATGFQVRQSALAFRMGMMSQPDETGSSRFQEMSFLEFQMALGAVAFLMDEGKAAQLLLQLKRLFGLLSAVLKGKDKAKR</sequence>
<feature type="compositionally biased region" description="Low complexity" evidence="2">
    <location>
        <begin position="79"/>
        <end position="95"/>
    </location>
</feature>
<feature type="region of interest" description="Disordered" evidence="2">
    <location>
        <begin position="113"/>
        <end position="132"/>
    </location>
</feature>
<keyword evidence="4" id="KW-1185">Reference proteome</keyword>
<dbReference type="SMART" id="SM00368">
    <property type="entry name" value="LRR_RI"/>
    <property type="match status" value="5"/>
</dbReference>
<dbReference type="PANTHER" id="PTHR24114:SF2">
    <property type="entry name" value="F-BOX DOMAIN-CONTAINING PROTEIN-RELATED"/>
    <property type="match status" value="1"/>
</dbReference>
<gene>
    <name evidence="3" type="primary">Nlrc3</name>
    <name evidence="3" type="ORF">AK812_SmicGene13290</name>
</gene>
<evidence type="ECO:0000313" key="4">
    <source>
        <dbReference type="Proteomes" id="UP000186817"/>
    </source>
</evidence>
<feature type="compositionally biased region" description="Polar residues" evidence="2">
    <location>
        <begin position="43"/>
        <end position="58"/>
    </location>
</feature>
<feature type="region of interest" description="Disordered" evidence="2">
    <location>
        <begin position="1"/>
        <end position="104"/>
    </location>
</feature>
<evidence type="ECO:0000313" key="3">
    <source>
        <dbReference type="EMBL" id="OLQ03702.1"/>
    </source>
</evidence>
<dbReference type="Gene3D" id="3.80.10.10">
    <property type="entry name" value="Ribonuclease Inhibitor"/>
    <property type="match status" value="1"/>
</dbReference>
<feature type="compositionally biased region" description="Basic and acidic residues" evidence="2">
    <location>
        <begin position="159"/>
        <end position="173"/>
    </location>
</feature>
<dbReference type="PANTHER" id="PTHR24114">
    <property type="entry name" value="LEUCINE RICH REPEAT FAMILY PROTEIN"/>
    <property type="match status" value="1"/>
</dbReference>
<keyword evidence="1" id="KW-0175">Coiled coil</keyword>
<dbReference type="SUPFAM" id="SSF52047">
    <property type="entry name" value="RNI-like"/>
    <property type="match status" value="1"/>
</dbReference>
<dbReference type="Proteomes" id="UP000186817">
    <property type="component" value="Unassembled WGS sequence"/>
</dbReference>
<protein>
    <submittedName>
        <fullName evidence="3">Protein NLRC3</fullName>
    </submittedName>
</protein>
<evidence type="ECO:0000256" key="2">
    <source>
        <dbReference type="SAM" id="MobiDB-lite"/>
    </source>
</evidence>
<dbReference type="InterPro" id="IPR032675">
    <property type="entry name" value="LRR_dom_sf"/>
</dbReference>
<name>A0A1Q9E8G8_SYMMI</name>